<proteinExistence type="predicted"/>
<dbReference type="InterPro" id="IPR027417">
    <property type="entry name" value="P-loop_NTPase"/>
</dbReference>
<gene>
    <name evidence="1" type="ORF">NCTC11087_00010</name>
</gene>
<keyword evidence="2" id="KW-1185">Reference proteome</keyword>
<dbReference type="Gene3D" id="3.40.50.300">
    <property type="entry name" value="P-loop containing nucleotide triphosphate hydrolases"/>
    <property type="match status" value="1"/>
</dbReference>
<reference evidence="1 2" key="1">
    <citation type="submission" date="2018-06" db="EMBL/GenBank/DDBJ databases">
        <authorList>
            <consortium name="Pathogen Informatics"/>
            <person name="Doyle S."/>
        </authorList>
    </citation>
    <scope>NUCLEOTIDE SEQUENCE [LARGE SCALE GENOMIC DNA]</scope>
    <source>
        <strain evidence="1 2">NCTC11087</strain>
    </source>
</reference>
<evidence type="ECO:0000313" key="2">
    <source>
        <dbReference type="Proteomes" id="UP000255523"/>
    </source>
</evidence>
<name>A0A380L4V5_9FIRM</name>
<sequence>MAIVVNALKIISTLYIVPILEFHRLESYIDLVKPNLVVIDIFDCLLRGNGLDVNSYADLNDCAAKLRKFDTTFLLIHHMNKNRNAMGSVGALSAMDSRMEMLETYRESIDDEMVIHQSIHVYGKAVMGSNCPGEIYLSII</sequence>
<dbReference type="Proteomes" id="UP000255523">
    <property type="component" value="Unassembled WGS sequence"/>
</dbReference>
<organism evidence="1 2">
    <name type="scientific">Faecalicoccus pleomorphus</name>
    <dbReference type="NCBI Taxonomy" id="1323"/>
    <lineage>
        <taxon>Bacteria</taxon>
        <taxon>Bacillati</taxon>
        <taxon>Bacillota</taxon>
        <taxon>Erysipelotrichia</taxon>
        <taxon>Erysipelotrichales</taxon>
        <taxon>Erysipelotrichaceae</taxon>
        <taxon>Faecalicoccus</taxon>
    </lineage>
</organism>
<dbReference type="EMBL" id="UHFX01000002">
    <property type="protein sequence ID" value="SUN83213.1"/>
    <property type="molecule type" value="Genomic_DNA"/>
</dbReference>
<accession>A0A380L4V5</accession>
<dbReference type="AlphaFoldDB" id="A0A380L4V5"/>
<evidence type="ECO:0000313" key="1">
    <source>
        <dbReference type="EMBL" id="SUN83213.1"/>
    </source>
</evidence>
<protein>
    <submittedName>
        <fullName evidence="1">Uncharacterized protein</fullName>
    </submittedName>
</protein>